<protein>
    <submittedName>
        <fullName evidence="2">Uncharacterized protein</fullName>
    </submittedName>
</protein>
<organism evidence="2 4">
    <name type="scientific">Oerskovia enterophila</name>
    <dbReference type="NCBI Taxonomy" id="43678"/>
    <lineage>
        <taxon>Bacteria</taxon>
        <taxon>Bacillati</taxon>
        <taxon>Actinomycetota</taxon>
        <taxon>Actinomycetes</taxon>
        <taxon>Micrococcales</taxon>
        <taxon>Cellulomonadaceae</taxon>
        <taxon>Oerskovia</taxon>
    </lineage>
</organism>
<keyword evidence="1" id="KW-0472">Membrane</keyword>
<gene>
    <name evidence="3" type="ORF">OERS_25240</name>
    <name evidence="2" type="ORF">OJAG_06950</name>
</gene>
<keyword evidence="5" id="KW-1185">Reference proteome</keyword>
<evidence type="ECO:0000313" key="5">
    <source>
        <dbReference type="Proteomes" id="UP000093412"/>
    </source>
</evidence>
<dbReference type="AlphaFoldDB" id="A0A163SPR3"/>
<feature type="transmembrane region" description="Helical" evidence="1">
    <location>
        <begin position="67"/>
        <end position="89"/>
    </location>
</feature>
<dbReference type="Proteomes" id="UP000093412">
    <property type="component" value="Unassembled WGS sequence"/>
</dbReference>
<keyword evidence="1" id="KW-1133">Transmembrane helix</keyword>
<comment type="caution">
    <text evidence="2">The sequence shown here is derived from an EMBL/GenBank/DDBJ whole genome shotgun (WGS) entry which is preliminary data.</text>
</comment>
<dbReference type="PATRIC" id="fig|43678.3.peg.733"/>
<dbReference type="Proteomes" id="UP000076447">
    <property type="component" value="Unassembled WGS sequence"/>
</dbReference>
<dbReference type="OrthoDB" id="9972924at2"/>
<accession>A0A163SPR3</accession>
<evidence type="ECO:0000313" key="4">
    <source>
        <dbReference type="Proteomes" id="UP000076447"/>
    </source>
</evidence>
<name>A0A163SPR3_9CELL</name>
<sequence length="93" mass="8917">MSEFIQFDALLQVVVAGAIVGAGLPALFALGVRLLAPAGGAALAVEGAPSGTDAAGPTTARPSGVRLAAAVLCFGTVLAACAVGIWFLASGGH</sequence>
<dbReference type="STRING" id="43678.OJAG_06950"/>
<proteinExistence type="predicted"/>
<feature type="transmembrane region" description="Helical" evidence="1">
    <location>
        <begin position="9"/>
        <end position="30"/>
    </location>
</feature>
<dbReference type="RefSeq" id="WP_068626002.1">
    <property type="nucleotide sequence ID" value="NZ_LRIE01000046.1"/>
</dbReference>
<evidence type="ECO:0000313" key="3">
    <source>
        <dbReference type="EMBL" id="OCI30764.1"/>
    </source>
</evidence>
<evidence type="ECO:0000256" key="1">
    <source>
        <dbReference type="SAM" id="Phobius"/>
    </source>
</evidence>
<evidence type="ECO:0000313" key="2">
    <source>
        <dbReference type="EMBL" id="KZM36639.1"/>
    </source>
</evidence>
<reference evidence="2 4" key="1">
    <citation type="submission" date="2016-01" db="EMBL/GenBank/DDBJ databases">
        <title>Genome sequence of Oerskovia enterophila VJag, an agar and cellulose degrading bacterium.</title>
        <authorList>
            <person name="Poehlein A."/>
            <person name="Jag V."/>
            <person name="Bengelsdorf F."/>
            <person name="Duerre P."/>
            <person name="Daniel R."/>
        </authorList>
    </citation>
    <scope>NUCLEOTIDE SEQUENCE [LARGE SCALE GENOMIC DNA]</scope>
    <source>
        <strain evidence="2 4">VJag</strain>
    </source>
</reference>
<keyword evidence="1" id="KW-0812">Transmembrane</keyword>
<reference evidence="3 5" key="2">
    <citation type="submission" date="2016-06" db="EMBL/GenBank/DDBJ databases">
        <title>Genome sequence of Oerskovia enterophila DSM 43852.</title>
        <authorList>
            <person name="Poehlein A."/>
            <person name="Jag V."/>
            <person name="Bengelsdorf F.R."/>
            <person name="Daniel R."/>
            <person name="Duerre P."/>
        </authorList>
    </citation>
    <scope>NUCLEOTIDE SEQUENCE [LARGE SCALE GENOMIC DNA]</scope>
    <source>
        <strain evidence="3 5">DSM 43852</strain>
    </source>
</reference>
<dbReference type="EMBL" id="LRIE01000046">
    <property type="protein sequence ID" value="KZM36639.1"/>
    <property type="molecule type" value="Genomic_DNA"/>
</dbReference>
<dbReference type="EMBL" id="MAQA01000029">
    <property type="protein sequence ID" value="OCI30764.1"/>
    <property type="molecule type" value="Genomic_DNA"/>
</dbReference>